<dbReference type="PANTHER" id="PTHR15140:SF37">
    <property type="entry name" value="UBIQUITIN-LIKE DOMAIN-CONTAINING PROTEIN"/>
    <property type="match status" value="1"/>
</dbReference>
<evidence type="ECO:0000313" key="1">
    <source>
        <dbReference type="EMBL" id="KAL2492387.1"/>
    </source>
</evidence>
<dbReference type="EMBL" id="JBFOLK010000008">
    <property type="protein sequence ID" value="KAL2492387.1"/>
    <property type="molecule type" value="Genomic_DNA"/>
</dbReference>
<accession>A0ABD1RVC7</accession>
<reference evidence="2" key="1">
    <citation type="submission" date="2024-07" db="EMBL/GenBank/DDBJ databases">
        <title>Two chromosome-level genome assemblies of Korean endemic species Abeliophyllum distichum and Forsythia ovata (Oleaceae).</title>
        <authorList>
            <person name="Jang H."/>
        </authorList>
    </citation>
    <scope>NUCLEOTIDE SEQUENCE [LARGE SCALE GENOMIC DNA]</scope>
</reference>
<dbReference type="Proteomes" id="UP001604336">
    <property type="component" value="Unassembled WGS sequence"/>
</dbReference>
<keyword evidence="2" id="KW-1185">Reference proteome</keyword>
<protein>
    <submittedName>
        <fullName evidence="1">Late blight resistance proteinR1A-10</fullName>
    </submittedName>
</protein>
<comment type="caution">
    <text evidence="1">The sequence shown here is derived from an EMBL/GenBank/DDBJ whole genome shotgun (WGS) entry which is preliminary data.</text>
</comment>
<dbReference type="AlphaFoldDB" id="A0ABD1RVC7"/>
<dbReference type="InterPro" id="IPR032675">
    <property type="entry name" value="LRR_dom_sf"/>
</dbReference>
<sequence>MTVVGSLSNLEVLKLKFHAFDGPMWELKDGEFHRLKLLLIHMTDLKHWKVDKTHLPSLQRLSLRYCYNLVNIPSGIGEIPSLEEIELCDCKTSVVTSAQVKQGEKEILGKLDLRYITFL</sequence>
<dbReference type="SUPFAM" id="SSF52047">
    <property type="entry name" value="RNI-like"/>
    <property type="match status" value="1"/>
</dbReference>
<name>A0ABD1RVC7_9LAMI</name>
<dbReference type="Gene3D" id="3.80.10.10">
    <property type="entry name" value="Ribonuclease Inhibitor"/>
    <property type="match status" value="1"/>
</dbReference>
<gene>
    <name evidence="1" type="ORF">Adt_28015</name>
</gene>
<organism evidence="1 2">
    <name type="scientific">Abeliophyllum distichum</name>
    <dbReference type="NCBI Taxonomy" id="126358"/>
    <lineage>
        <taxon>Eukaryota</taxon>
        <taxon>Viridiplantae</taxon>
        <taxon>Streptophyta</taxon>
        <taxon>Embryophyta</taxon>
        <taxon>Tracheophyta</taxon>
        <taxon>Spermatophyta</taxon>
        <taxon>Magnoliopsida</taxon>
        <taxon>eudicotyledons</taxon>
        <taxon>Gunneridae</taxon>
        <taxon>Pentapetalae</taxon>
        <taxon>asterids</taxon>
        <taxon>lamiids</taxon>
        <taxon>Lamiales</taxon>
        <taxon>Oleaceae</taxon>
        <taxon>Forsythieae</taxon>
        <taxon>Abeliophyllum</taxon>
    </lineage>
</organism>
<dbReference type="PANTHER" id="PTHR15140">
    <property type="entry name" value="TUBULIN-SPECIFIC CHAPERONE E"/>
    <property type="match status" value="1"/>
</dbReference>
<proteinExistence type="predicted"/>
<evidence type="ECO:0000313" key="2">
    <source>
        <dbReference type="Proteomes" id="UP001604336"/>
    </source>
</evidence>